<name>A0ABT7C7A4_9MICO</name>
<comment type="caution">
    <text evidence="1">The sequence shown here is derived from an EMBL/GenBank/DDBJ whole genome shotgun (WGS) entry which is preliminary data.</text>
</comment>
<accession>A0ABT7C7A4</accession>
<proteinExistence type="predicted"/>
<evidence type="ECO:0000313" key="2">
    <source>
        <dbReference type="Proteomes" id="UP001170379"/>
    </source>
</evidence>
<reference evidence="1" key="2">
    <citation type="journal article" date="2022" name="Sci. Rep.">
        <title>In silico prediction of the enzymes involved in the degradation of the herbicide molinate by Gulosibacter molinativorax ON4T.</title>
        <authorList>
            <person name="Lopes A.R."/>
            <person name="Bunin E."/>
            <person name="Viana A.T."/>
            <person name="Froufe H."/>
            <person name="Munoz-Merida A."/>
            <person name="Pinho D."/>
            <person name="Figueiredo J."/>
            <person name="Barroso C."/>
            <person name="Vaz-Moreira I."/>
            <person name="Bellanger X."/>
            <person name="Egas C."/>
            <person name="Nunes O.C."/>
        </authorList>
    </citation>
    <scope>NUCLEOTIDE SEQUENCE</scope>
    <source>
        <strain evidence="1">ON4</strain>
    </source>
</reference>
<keyword evidence="2" id="KW-1185">Reference proteome</keyword>
<dbReference type="Proteomes" id="UP001170379">
    <property type="component" value="Unassembled WGS sequence"/>
</dbReference>
<evidence type="ECO:0000313" key="1">
    <source>
        <dbReference type="EMBL" id="MDJ1371047.1"/>
    </source>
</evidence>
<sequence>MTALRPEELNRNFAVGELQAMHLAGELTRHGIPGFEFYLPVGEFPSLETRAASLETLMRPGRTITGRSARWVHVGGPVPPHVELSRRSGTPLRVDEAVRCRFRRLKASDVMRLGGLVLTTPRRTALDLRREGFETEARMLDPLVDAVRPGSAAS</sequence>
<dbReference type="EMBL" id="PXVD01000009">
    <property type="protein sequence ID" value="MDJ1371047.1"/>
    <property type="molecule type" value="Genomic_DNA"/>
</dbReference>
<evidence type="ECO:0008006" key="3">
    <source>
        <dbReference type="Google" id="ProtNLM"/>
    </source>
</evidence>
<protein>
    <recommendedName>
        <fullName evidence="3">AbiEi antitoxin C-terminal domain-containing protein</fullName>
    </recommendedName>
</protein>
<organism evidence="1 2">
    <name type="scientific">Gulosibacter molinativorax</name>
    <dbReference type="NCBI Taxonomy" id="256821"/>
    <lineage>
        <taxon>Bacteria</taxon>
        <taxon>Bacillati</taxon>
        <taxon>Actinomycetota</taxon>
        <taxon>Actinomycetes</taxon>
        <taxon>Micrococcales</taxon>
        <taxon>Microbacteriaceae</taxon>
        <taxon>Gulosibacter</taxon>
    </lineage>
</organism>
<reference evidence="1" key="1">
    <citation type="submission" date="2018-03" db="EMBL/GenBank/DDBJ databases">
        <authorList>
            <person name="Nunes O.C."/>
            <person name="Lopes A.R."/>
            <person name="Froufe H."/>
            <person name="Munoz-Merida A."/>
            <person name="Barroso C."/>
            <person name="Egas C."/>
        </authorList>
    </citation>
    <scope>NUCLEOTIDE SEQUENCE</scope>
    <source>
        <strain evidence="1">ON4</strain>
    </source>
</reference>
<gene>
    <name evidence="1" type="ORF">C7K25_06665</name>
</gene>